<name>A0A4Y2IU54_ARAVE</name>
<feature type="compositionally biased region" description="Polar residues" evidence="6">
    <location>
        <begin position="532"/>
        <end position="545"/>
    </location>
</feature>
<feature type="compositionally biased region" description="Polar residues" evidence="6">
    <location>
        <begin position="838"/>
        <end position="851"/>
    </location>
</feature>
<feature type="region of interest" description="Disordered" evidence="6">
    <location>
        <begin position="485"/>
        <end position="545"/>
    </location>
</feature>
<evidence type="ECO:0000256" key="5">
    <source>
        <dbReference type="ARBA" id="ARBA00034769"/>
    </source>
</evidence>
<feature type="compositionally biased region" description="Basic residues" evidence="6">
    <location>
        <begin position="494"/>
        <end position="506"/>
    </location>
</feature>
<comment type="similarity">
    <text evidence="5">Belongs to the anion channel-forming bestrophin (TC 1.A.46) family. Calcium-sensitive chloride channel subfamily.</text>
</comment>
<proteinExistence type="inferred from homology"/>
<keyword evidence="8" id="KW-1185">Reference proteome</keyword>
<feature type="compositionally biased region" description="Basic and acidic residues" evidence="6">
    <location>
        <begin position="862"/>
        <end position="879"/>
    </location>
</feature>
<accession>A0A4Y2IU54</accession>
<feature type="compositionally biased region" description="Basic residues" evidence="6">
    <location>
        <begin position="680"/>
        <end position="689"/>
    </location>
</feature>
<evidence type="ECO:0000313" key="7">
    <source>
        <dbReference type="EMBL" id="GBM80789.1"/>
    </source>
</evidence>
<keyword evidence="3" id="KW-1133">Transmembrane helix</keyword>
<gene>
    <name evidence="7" type="ORF">AVEN_225037_1</name>
</gene>
<dbReference type="AlphaFoldDB" id="A0A4Y2IU54"/>
<evidence type="ECO:0000256" key="1">
    <source>
        <dbReference type="ARBA" id="ARBA00004370"/>
    </source>
</evidence>
<dbReference type="GO" id="GO:0005254">
    <property type="term" value="F:chloride channel activity"/>
    <property type="evidence" value="ECO:0007669"/>
    <property type="project" value="InterPro"/>
</dbReference>
<evidence type="ECO:0000256" key="4">
    <source>
        <dbReference type="ARBA" id="ARBA00023136"/>
    </source>
</evidence>
<dbReference type="OrthoDB" id="201595at2759"/>
<feature type="compositionally biased region" description="Low complexity" evidence="6">
    <location>
        <begin position="565"/>
        <end position="586"/>
    </location>
</feature>
<feature type="region of interest" description="Disordered" evidence="6">
    <location>
        <begin position="562"/>
        <end position="897"/>
    </location>
</feature>
<keyword evidence="2" id="KW-0812">Transmembrane</keyword>
<dbReference type="PANTHER" id="PTHR10736">
    <property type="entry name" value="BESTROPHIN"/>
    <property type="match status" value="1"/>
</dbReference>
<sequence length="897" mass="99332">MSNRDSSVKSTWPHCCGVQLRCSRAQCNRALTRAGDKGTQTTGRRARSPPSCSRRDSVCRGMGLPAATESCDASCRAVNVLRRLAHCNRYRSSAVMVAEQLINPFGDDDEDFELNWIIDRHMKVSYLGVDTLNGTPPPLVKDTYYDELDVKIPYTEASKSYKKKTYRGSVAYMQVPMEQQGMVLPDMSEEEDDGETMSEGMGIRRPSLYSLFQNRGSHGKGVSPAASFTNLDNRSIASIDSDWKRSLPDLSTVDLKNASGTLGFSEISPKLMDMDKAEDDEIVLQEVIVEQNNIRAPAVVRSNSLQIPGTSVVPKQDTLSKVGMLIGLSPKIAPKFPREKLKSMFKKRKLSAILPFHKIKGVRFSRDTKDDDESESESLLNVSDEPVEVAITLSSPELTEAEKESGTHPYYFTQQIITSSKQLPMQRAFTVRQSSLTRSESEEDKISKALKVKMYIPRSSSMPNIQRSDSIIPYIHDPIIASSLKKISKAEQKRKSKRKSKRRKSPPLRTEPFSDDTSDHRGREIRDDTEFASDTDSPSRRNTLPQITLTGCDHHAPEHLDLAVSPNHSSSQSSDSGMQESTTQTPPSQPSGTEEESFRKPSTSTGKHTTSDKSPDQHSKPTGDSSKHRKVKGSTVQKEPIVKKDEPRTGTQEQTEASVIIPIEDDEETPKTSSGEAQKHHSRPRKPPAHLKLQIRPDSKESTVEAESKQSPTGAVRKKSPQSPPSEPSTRQSYKTIAGKTPEVHSIPTPTTRESESSSDGTSKRSQPKRKSPPPPRRSSPSPIRPETLRFATKRGSVPSKKIAGISLAPTKPKSPTTDIPRGTKVERSPSFPKPSIKLTTPSQSSPTIESPVTPETPKYFGAEDSKDIQESKDQKSRQPPDAPKRHRPHSSSKEKK</sequence>
<evidence type="ECO:0000256" key="3">
    <source>
        <dbReference type="ARBA" id="ARBA00022989"/>
    </source>
</evidence>
<dbReference type="GO" id="GO:0016020">
    <property type="term" value="C:membrane"/>
    <property type="evidence" value="ECO:0007669"/>
    <property type="project" value="UniProtKB-SubCell"/>
</dbReference>
<dbReference type="Pfam" id="PF01062">
    <property type="entry name" value="Bestrophin"/>
    <property type="match status" value="1"/>
</dbReference>
<organism evidence="7 8">
    <name type="scientific">Araneus ventricosus</name>
    <name type="common">Orbweaver spider</name>
    <name type="synonym">Epeira ventricosa</name>
    <dbReference type="NCBI Taxonomy" id="182803"/>
    <lineage>
        <taxon>Eukaryota</taxon>
        <taxon>Metazoa</taxon>
        <taxon>Ecdysozoa</taxon>
        <taxon>Arthropoda</taxon>
        <taxon>Chelicerata</taxon>
        <taxon>Arachnida</taxon>
        <taxon>Araneae</taxon>
        <taxon>Araneomorphae</taxon>
        <taxon>Entelegynae</taxon>
        <taxon>Araneoidea</taxon>
        <taxon>Araneidae</taxon>
        <taxon>Araneus</taxon>
    </lineage>
</organism>
<dbReference type="EMBL" id="BGPR01002904">
    <property type="protein sequence ID" value="GBM80789.1"/>
    <property type="molecule type" value="Genomic_DNA"/>
</dbReference>
<feature type="compositionally biased region" description="Basic and acidic residues" evidence="6">
    <location>
        <begin position="609"/>
        <end position="621"/>
    </location>
</feature>
<dbReference type="InterPro" id="IPR021134">
    <property type="entry name" value="Bestrophin-like"/>
</dbReference>
<feature type="compositionally biased region" description="Basic and acidic residues" evidence="6">
    <location>
        <begin position="517"/>
        <end position="529"/>
    </location>
</feature>
<dbReference type="PANTHER" id="PTHR10736:SF0">
    <property type="entry name" value="BESTROPHIN HOMOLOG"/>
    <property type="match status" value="1"/>
</dbReference>
<reference evidence="7 8" key="1">
    <citation type="journal article" date="2019" name="Sci. Rep.">
        <title>Orb-weaving spider Araneus ventricosus genome elucidates the spidroin gene catalogue.</title>
        <authorList>
            <person name="Kono N."/>
            <person name="Nakamura H."/>
            <person name="Ohtoshi R."/>
            <person name="Moran D.A.P."/>
            <person name="Shinohara A."/>
            <person name="Yoshida Y."/>
            <person name="Fujiwara M."/>
            <person name="Mori M."/>
            <person name="Tomita M."/>
            <person name="Arakawa K."/>
        </authorList>
    </citation>
    <scope>NUCLEOTIDE SEQUENCE [LARGE SCALE GENOMIC DNA]</scope>
</reference>
<dbReference type="InterPro" id="IPR000615">
    <property type="entry name" value="Bestrophin"/>
</dbReference>
<feature type="region of interest" description="Disordered" evidence="6">
    <location>
        <begin position="33"/>
        <end position="55"/>
    </location>
</feature>
<evidence type="ECO:0000256" key="2">
    <source>
        <dbReference type="ARBA" id="ARBA00022692"/>
    </source>
</evidence>
<keyword evidence="4" id="KW-0472">Membrane</keyword>
<dbReference type="Proteomes" id="UP000499080">
    <property type="component" value="Unassembled WGS sequence"/>
</dbReference>
<evidence type="ECO:0000313" key="8">
    <source>
        <dbReference type="Proteomes" id="UP000499080"/>
    </source>
</evidence>
<protein>
    <submittedName>
        <fullName evidence="7">Uncharacterized protein</fullName>
    </submittedName>
</protein>
<comment type="caution">
    <text evidence="7">The sequence shown here is derived from an EMBL/GenBank/DDBJ whole genome shotgun (WGS) entry which is preliminary data.</text>
</comment>
<evidence type="ECO:0000256" key="6">
    <source>
        <dbReference type="SAM" id="MobiDB-lite"/>
    </source>
</evidence>
<feature type="compositionally biased region" description="Basic and acidic residues" evidence="6">
    <location>
        <begin position="695"/>
        <end position="708"/>
    </location>
</feature>
<comment type="subcellular location">
    <subcellularLocation>
        <location evidence="1">Membrane</location>
    </subcellularLocation>
</comment>